<keyword evidence="1" id="KW-0472">Membrane</keyword>
<comment type="caution">
    <text evidence="2">The sequence shown here is derived from an EMBL/GenBank/DDBJ whole genome shotgun (WGS) entry which is preliminary data.</text>
</comment>
<evidence type="ECO:0000313" key="2">
    <source>
        <dbReference type="EMBL" id="RNA03830.1"/>
    </source>
</evidence>
<dbReference type="EMBL" id="REGN01008331">
    <property type="protein sequence ID" value="RNA03830.1"/>
    <property type="molecule type" value="Genomic_DNA"/>
</dbReference>
<gene>
    <name evidence="2" type="ORF">BpHYR1_026768</name>
</gene>
<organism evidence="2 3">
    <name type="scientific">Brachionus plicatilis</name>
    <name type="common">Marine rotifer</name>
    <name type="synonym">Brachionus muelleri</name>
    <dbReference type="NCBI Taxonomy" id="10195"/>
    <lineage>
        <taxon>Eukaryota</taxon>
        <taxon>Metazoa</taxon>
        <taxon>Spiralia</taxon>
        <taxon>Gnathifera</taxon>
        <taxon>Rotifera</taxon>
        <taxon>Eurotatoria</taxon>
        <taxon>Monogononta</taxon>
        <taxon>Pseudotrocha</taxon>
        <taxon>Ploima</taxon>
        <taxon>Brachionidae</taxon>
        <taxon>Brachionus</taxon>
    </lineage>
</organism>
<keyword evidence="3" id="KW-1185">Reference proteome</keyword>
<dbReference type="AlphaFoldDB" id="A0A3M7PXM4"/>
<evidence type="ECO:0000313" key="3">
    <source>
        <dbReference type="Proteomes" id="UP000276133"/>
    </source>
</evidence>
<protein>
    <submittedName>
        <fullName evidence="2">Uncharacterized protein</fullName>
    </submittedName>
</protein>
<dbReference type="Proteomes" id="UP000276133">
    <property type="component" value="Unassembled WGS sequence"/>
</dbReference>
<proteinExistence type="predicted"/>
<accession>A0A3M7PXM4</accession>
<keyword evidence="1" id="KW-0812">Transmembrane</keyword>
<evidence type="ECO:0000256" key="1">
    <source>
        <dbReference type="SAM" id="Phobius"/>
    </source>
</evidence>
<feature type="transmembrane region" description="Helical" evidence="1">
    <location>
        <begin position="123"/>
        <end position="140"/>
    </location>
</feature>
<keyword evidence="1" id="KW-1133">Transmembrane helix</keyword>
<reference evidence="2 3" key="1">
    <citation type="journal article" date="2018" name="Sci. Rep.">
        <title>Genomic signatures of local adaptation to the degree of environmental predictability in rotifers.</title>
        <authorList>
            <person name="Franch-Gras L."/>
            <person name="Hahn C."/>
            <person name="Garcia-Roger E.M."/>
            <person name="Carmona M.J."/>
            <person name="Serra M."/>
            <person name="Gomez A."/>
        </authorList>
    </citation>
    <scope>NUCLEOTIDE SEQUENCE [LARGE SCALE GENOMIC DNA]</scope>
    <source>
        <strain evidence="2">HYR1</strain>
    </source>
</reference>
<sequence length="149" mass="18098">MIRHVEFTLAKNGRIYFLLPFLTKRKFTKIYVKSPMKKSQNLLKIYQNLHKFGHFLAKFNYNIGKIQLRNNLTLEAPKRSFLMPYKISMLFLFYAEKKNYAQKIKIYLDFSGQKSKKSHFDSLVFLVGYLYRFYVLYYKALVRYRQTNK</sequence>
<name>A0A3M7PXM4_BRAPC</name>